<dbReference type="STRING" id="7868.ENSCMIP00000035477"/>
<reference evidence="2" key="5">
    <citation type="submission" date="2025-09" db="UniProtKB">
        <authorList>
            <consortium name="Ensembl"/>
        </authorList>
    </citation>
    <scope>IDENTIFICATION</scope>
</reference>
<keyword evidence="3" id="KW-1185">Reference proteome</keyword>
<sequence length="327" mass="35880">MAELLSKPDSNIADILIKVQHDLHRLKNKFTESQENGETVDIQLLETAIQRTEIGLRNHAEQYLKALNREVLTLPSVTKSTAPAAHSAGYDSQSNANKLPRTPVTHPTLSDRKSQPVTLGQIPQHISPGAQHKLAMNMKILNDPSNAAHRSLLNQAYGIQLPQIKSLKPESTHFLKPIKGSTVEPLATLPITHRRNPSLLPPPISERDAKKGILSLQERGLIPPAAELTLHPPPLLPQAMPLHDIQEKHRKPAPEPKSENSSKVVELIIRKSSLHMPQRSAMITAAKAALQTGMIAPPPTSSSKGPLQDFIKDMVQHQSSKSQVHIA</sequence>
<dbReference type="GeneTree" id="ENSGT00390000008908"/>
<name>A0A4W3J0R0_CALMI</name>
<proteinExistence type="predicted"/>
<dbReference type="PANTHER" id="PTHR14465">
    <property type="entry name" value="IQ DOMAIN-CONTAINING PROTEIN H"/>
    <property type="match status" value="1"/>
</dbReference>
<feature type="region of interest" description="Disordered" evidence="1">
    <location>
        <begin position="81"/>
        <end position="118"/>
    </location>
</feature>
<protein>
    <submittedName>
        <fullName evidence="2">Uncharacterized protein</fullName>
    </submittedName>
</protein>
<reference evidence="3" key="1">
    <citation type="journal article" date="2006" name="Science">
        <title>Ancient noncoding elements conserved in the human genome.</title>
        <authorList>
            <person name="Venkatesh B."/>
            <person name="Kirkness E.F."/>
            <person name="Loh Y.H."/>
            <person name="Halpern A.L."/>
            <person name="Lee A.P."/>
            <person name="Johnson J."/>
            <person name="Dandona N."/>
            <person name="Viswanathan L.D."/>
            <person name="Tay A."/>
            <person name="Venter J.C."/>
            <person name="Strausberg R.L."/>
            <person name="Brenner S."/>
        </authorList>
    </citation>
    <scope>NUCLEOTIDE SEQUENCE [LARGE SCALE GENOMIC DNA]</scope>
</reference>
<dbReference type="PANTHER" id="PTHR14465:SF0">
    <property type="entry name" value="IQ DOMAIN-CONTAINING PROTEIN H"/>
    <property type="match status" value="1"/>
</dbReference>
<dbReference type="InterPro" id="IPR038752">
    <property type="entry name" value="IQCH"/>
</dbReference>
<evidence type="ECO:0000313" key="2">
    <source>
        <dbReference type="Ensembl" id="ENSCMIP00000035477.1"/>
    </source>
</evidence>
<accession>A0A4W3J0R0</accession>
<evidence type="ECO:0000256" key="1">
    <source>
        <dbReference type="SAM" id="MobiDB-lite"/>
    </source>
</evidence>
<reference evidence="3" key="3">
    <citation type="journal article" date="2014" name="Nature">
        <title>Elephant shark genome provides unique insights into gnathostome evolution.</title>
        <authorList>
            <consortium name="International Elephant Shark Genome Sequencing Consortium"/>
            <person name="Venkatesh B."/>
            <person name="Lee A.P."/>
            <person name="Ravi V."/>
            <person name="Maurya A.K."/>
            <person name="Lian M.M."/>
            <person name="Swann J.B."/>
            <person name="Ohta Y."/>
            <person name="Flajnik M.F."/>
            <person name="Sutoh Y."/>
            <person name="Kasahara M."/>
            <person name="Hoon S."/>
            <person name="Gangu V."/>
            <person name="Roy S.W."/>
            <person name="Irimia M."/>
            <person name="Korzh V."/>
            <person name="Kondrychyn I."/>
            <person name="Lim Z.W."/>
            <person name="Tay B.H."/>
            <person name="Tohari S."/>
            <person name="Kong K.W."/>
            <person name="Ho S."/>
            <person name="Lorente-Galdos B."/>
            <person name="Quilez J."/>
            <person name="Marques-Bonet T."/>
            <person name="Raney B.J."/>
            <person name="Ingham P.W."/>
            <person name="Tay A."/>
            <person name="Hillier L.W."/>
            <person name="Minx P."/>
            <person name="Boehm T."/>
            <person name="Wilson R.K."/>
            <person name="Brenner S."/>
            <person name="Warren W.C."/>
        </authorList>
    </citation>
    <scope>NUCLEOTIDE SEQUENCE [LARGE SCALE GENOMIC DNA]</scope>
</reference>
<dbReference type="InParanoid" id="A0A4W3J0R0"/>
<reference evidence="3" key="2">
    <citation type="journal article" date="2007" name="PLoS Biol.">
        <title>Survey sequencing and comparative analysis of the elephant shark (Callorhinchus milii) genome.</title>
        <authorList>
            <person name="Venkatesh B."/>
            <person name="Kirkness E.F."/>
            <person name="Loh Y.H."/>
            <person name="Halpern A.L."/>
            <person name="Lee A.P."/>
            <person name="Johnson J."/>
            <person name="Dandona N."/>
            <person name="Viswanathan L.D."/>
            <person name="Tay A."/>
            <person name="Venter J.C."/>
            <person name="Strausberg R.L."/>
            <person name="Brenner S."/>
        </authorList>
    </citation>
    <scope>NUCLEOTIDE SEQUENCE [LARGE SCALE GENOMIC DNA]</scope>
</reference>
<organism evidence="2 3">
    <name type="scientific">Callorhinchus milii</name>
    <name type="common">Ghost shark</name>
    <dbReference type="NCBI Taxonomy" id="7868"/>
    <lineage>
        <taxon>Eukaryota</taxon>
        <taxon>Metazoa</taxon>
        <taxon>Chordata</taxon>
        <taxon>Craniata</taxon>
        <taxon>Vertebrata</taxon>
        <taxon>Chondrichthyes</taxon>
        <taxon>Holocephali</taxon>
        <taxon>Chimaeriformes</taxon>
        <taxon>Callorhinchidae</taxon>
        <taxon>Callorhinchus</taxon>
    </lineage>
</organism>
<evidence type="ECO:0000313" key="3">
    <source>
        <dbReference type="Proteomes" id="UP000314986"/>
    </source>
</evidence>
<reference evidence="2" key="4">
    <citation type="submission" date="2025-08" db="UniProtKB">
        <authorList>
            <consortium name="Ensembl"/>
        </authorList>
    </citation>
    <scope>IDENTIFICATION</scope>
</reference>
<dbReference type="AlphaFoldDB" id="A0A4W3J0R0"/>
<dbReference type="Ensembl" id="ENSCMIT00000036004.1">
    <property type="protein sequence ID" value="ENSCMIP00000035477.1"/>
    <property type="gene ID" value="ENSCMIG00000015006.1"/>
</dbReference>
<dbReference type="Proteomes" id="UP000314986">
    <property type="component" value="Unassembled WGS sequence"/>
</dbReference>